<reference evidence="12" key="2">
    <citation type="submission" date="2022-10" db="EMBL/GenBank/DDBJ databases">
        <authorList>
            <consortium name="ENA_rothamsted_submissions"/>
            <consortium name="culmorum"/>
            <person name="King R."/>
        </authorList>
    </citation>
    <scope>NUCLEOTIDE SEQUENCE</scope>
</reference>
<feature type="region of interest" description="Disordered" evidence="11">
    <location>
        <begin position="106"/>
        <end position="135"/>
    </location>
</feature>
<evidence type="ECO:0000313" key="12">
    <source>
        <dbReference type="EMBL" id="CAG9809843.1"/>
    </source>
</evidence>
<evidence type="ECO:0000256" key="5">
    <source>
        <dbReference type="ARBA" id="ARBA00023054"/>
    </source>
</evidence>
<evidence type="ECO:0000256" key="3">
    <source>
        <dbReference type="ARBA" id="ARBA00022490"/>
    </source>
</evidence>
<keyword evidence="6" id="KW-0969">Cilium</keyword>
<evidence type="ECO:0000256" key="11">
    <source>
        <dbReference type="SAM" id="MobiDB-lite"/>
    </source>
</evidence>
<evidence type="ECO:0000256" key="8">
    <source>
        <dbReference type="ARBA" id="ARBA00023273"/>
    </source>
</evidence>
<comment type="subunit">
    <text evidence="9">Microtubule inner protein component of sperm flagellar doublet microtubules.</text>
</comment>
<keyword evidence="5 10" id="KW-0175">Coiled coil</keyword>
<comment type="similarity">
    <text evidence="2">Belongs to the RIB43A family.</text>
</comment>
<evidence type="ECO:0000256" key="10">
    <source>
        <dbReference type="SAM" id="Coils"/>
    </source>
</evidence>
<protein>
    <recommendedName>
        <fullName evidence="14">RIB43A-like with coiled-coils protein 2</fullName>
    </recommendedName>
</protein>
<comment type="subcellular location">
    <subcellularLocation>
        <location evidence="1">Cytoplasm</location>
        <location evidence="1">Cytoskeleton</location>
        <location evidence="1">Flagellum axoneme</location>
    </subcellularLocation>
</comment>
<evidence type="ECO:0000256" key="2">
    <source>
        <dbReference type="ARBA" id="ARBA00006875"/>
    </source>
</evidence>
<dbReference type="Proteomes" id="UP001153620">
    <property type="component" value="Chromosome 3"/>
</dbReference>
<sequence length="380" mass="45557">MMKSILSCDRDLKETAIIEKRRQAEEQRKKRFFNEKNRILGIDSDALNKQLLEKEQKLEAEREEARIAAEEMRRNLDLASQREREFRDQKKQSEIEMNEFRKNCQQSRDGVDFDLNDPEGQKNVYPGRLDDNDPRLSISGGQQFIGEDLMNENRIREQKNLQKQWLDQQIAERKQLESSKKEAEKKMSDSLCKHDAHAVFLGHRMHDDKRGLQKQIREYNESLAQQKRENEKKMKEMEQQDNQAEIYNFLSSDLLKESQPNGSNLGPNRCIPYMYKGMNSEQIENHKMEQERQLNDIKQRKMDDQHHKEEWEKLTDEMHRQMTLKERALSRDIRQINCKIREENEQLAKEQIYQKEHYDRVVNTNPASEEFFNQFSTSSR</sequence>
<keyword evidence="3" id="KW-0963">Cytoplasm</keyword>
<dbReference type="PANTHER" id="PTHR14517:SF6">
    <property type="entry name" value="RE41410P"/>
    <property type="match status" value="1"/>
</dbReference>
<evidence type="ECO:0000256" key="7">
    <source>
        <dbReference type="ARBA" id="ARBA00023212"/>
    </source>
</evidence>
<evidence type="ECO:0008006" key="14">
    <source>
        <dbReference type="Google" id="ProtNLM"/>
    </source>
</evidence>
<dbReference type="PANTHER" id="PTHR14517">
    <property type="entry name" value="RIB43A-RELATED"/>
    <property type="match status" value="1"/>
</dbReference>
<evidence type="ECO:0000256" key="9">
    <source>
        <dbReference type="ARBA" id="ARBA00046435"/>
    </source>
</evidence>
<name>A0A9N9S4J7_9DIPT</name>
<gene>
    <name evidence="12" type="ORF">CHIRRI_LOCUS12663</name>
</gene>
<evidence type="ECO:0000313" key="13">
    <source>
        <dbReference type="Proteomes" id="UP001153620"/>
    </source>
</evidence>
<dbReference type="EMBL" id="OU895879">
    <property type="protein sequence ID" value="CAG9809843.1"/>
    <property type="molecule type" value="Genomic_DNA"/>
</dbReference>
<keyword evidence="8" id="KW-0966">Cell projection</keyword>
<dbReference type="Pfam" id="PF05914">
    <property type="entry name" value="RIB43A"/>
    <property type="match status" value="1"/>
</dbReference>
<keyword evidence="13" id="KW-1185">Reference proteome</keyword>
<proteinExistence type="inferred from homology"/>
<accession>A0A9N9S4J7</accession>
<evidence type="ECO:0000256" key="6">
    <source>
        <dbReference type="ARBA" id="ARBA00023069"/>
    </source>
</evidence>
<feature type="coiled-coil region" evidence="10">
    <location>
        <begin position="166"/>
        <end position="243"/>
    </location>
</feature>
<feature type="coiled-coil region" evidence="10">
    <location>
        <begin position="44"/>
        <end position="103"/>
    </location>
</feature>
<dbReference type="AlphaFoldDB" id="A0A9N9S4J7"/>
<evidence type="ECO:0000256" key="4">
    <source>
        <dbReference type="ARBA" id="ARBA00022846"/>
    </source>
</evidence>
<dbReference type="InterPro" id="IPR008805">
    <property type="entry name" value="RIB43A"/>
</dbReference>
<organism evidence="12 13">
    <name type="scientific">Chironomus riparius</name>
    <dbReference type="NCBI Taxonomy" id="315576"/>
    <lineage>
        <taxon>Eukaryota</taxon>
        <taxon>Metazoa</taxon>
        <taxon>Ecdysozoa</taxon>
        <taxon>Arthropoda</taxon>
        <taxon>Hexapoda</taxon>
        <taxon>Insecta</taxon>
        <taxon>Pterygota</taxon>
        <taxon>Neoptera</taxon>
        <taxon>Endopterygota</taxon>
        <taxon>Diptera</taxon>
        <taxon>Nematocera</taxon>
        <taxon>Chironomoidea</taxon>
        <taxon>Chironomidae</taxon>
        <taxon>Chironominae</taxon>
        <taxon>Chironomus</taxon>
    </lineage>
</organism>
<evidence type="ECO:0000256" key="1">
    <source>
        <dbReference type="ARBA" id="ARBA00004611"/>
    </source>
</evidence>
<keyword evidence="7" id="KW-0206">Cytoskeleton</keyword>
<keyword evidence="4" id="KW-0282">Flagellum</keyword>
<reference evidence="12" key="1">
    <citation type="submission" date="2022-01" db="EMBL/GenBank/DDBJ databases">
        <authorList>
            <person name="King R."/>
        </authorList>
    </citation>
    <scope>NUCLEOTIDE SEQUENCE</scope>
</reference>
<dbReference type="OrthoDB" id="429119at2759"/>